<feature type="compositionally biased region" description="Basic and acidic residues" evidence="1">
    <location>
        <begin position="57"/>
        <end position="72"/>
    </location>
</feature>
<dbReference type="EMBL" id="GEBQ01031971">
    <property type="protein sequence ID" value="JAT08006.1"/>
    <property type="molecule type" value="Transcribed_RNA"/>
</dbReference>
<sequence>MQGSHTLGKPKKPPKGPQRHSAGNIDYDNLESREQVEAPQPNTNFRSRSKTVSDAVDADKIKHDCDPGTKSEGEDENSQSGTKGKGGLGRTPNHLTLSTTSTLSAGSTGSQARLIQSSQHPENYQPPTVKDLGSPVWKPRDIGEALTLPRKNKTPSTSSDSRTLGRKPDKQ</sequence>
<feature type="region of interest" description="Disordered" evidence="1">
    <location>
        <begin position="1"/>
        <end position="171"/>
    </location>
</feature>
<dbReference type="PANTHER" id="PTHR46001:SF3">
    <property type="entry name" value="PROTEIN STILL LIFE, ISOFORM SIF TYPE 1"/>
    <property type="match status" value="1"/>
</dbReference>
<evidence type="ECO:0000256" key="1">
    <source>
        <dbReference type="SAM" id="MobiDB-lite"/>
    </source>
</evidence>
<dbReference type="GO" id="GO:0005085">
    <property type="term" value="F:guanyl-nucleotide exchange factor activity"/>
    <property type="evidence" value="ECO:0007669"/>
    <property type="project" value="InterPro"/>
</dbReference>
<feature type="compositionally biased region" description="Basic residues" evidence="1">
    <location>
        <begin position="8"/>
        <end position="18"/>
    </location>
</feature>
<dbReference type="InterPro" id="IPR043537">
    <property type="entry name" value="Tiam1/Tiam2/Sif"/>
</dbReference>
<dbReference type="PANTHER" id="PTHR46001">
    <property type="entry name" value="TIAM (MAMMALIAN TUMOR INVASION AND METASTASIS FACTOR) HOMOLOG"/>
    <property type="match status" value="1"/>
</dbReference>
<feature type="compositionally biased region" description="Low complexity" evidence="1">
    <location>
        <begin position="95"/>
        <end position="110"/>
    </location>
</feature>
<reference evidence="2" key="1">
    <citation type="submission" date="2015-11" db="EMBL/GenBank/DDBJ databases">
        <title>De novo transcriptome assembly of four potential Pierce s Disease insect vectors from Arizona vineyards.</title>
        <authorList>
            <person name="Tassone E.E."/>
        </authorList>
    </citation>
    <scope>NUCLEOTIDE SEQUENCE</scope>
</reference>
<organism evidence="2">
    <name type="scientific">Graphocephala atropunctata</name>
    <dbReference type="NCBI Taxonomy" id="36148"/>
    <lineage>
        <taxon>Eukaryota</taxon>
        <taxon>Metazoa</taxon>
        <taxon>Ecdysozoa</taxon>
        <taxon>Arthropoda</taxon>
        <taxon>Hexapoda</taxon>
        <taxon>Insecta</taxon>
        <taxon>Pterygota</taxon>
        <taxon>Neoptera</taxon>
        <taxon>Paraneoptera</taxon>
        <taxon>Hemiptera</taxon>
        <taxon>Auchenorrhyncha</taxon>
        <taxon>Membracoidea</taxon>
        <taxon>Cicadellidae</taxon>
        <taxon>Cicadellinae</taxon>
        <taxon>Cicadellini</taxon>
        <taxon>Graphocephala</taxon>
    </lineage>
</organism>
<feature type="compositionally biased region" description="Polar residues" evidence="1">
    <location>
        <begin position="111"/>
        <end position="126"/>
    </location>
</feature>
<name>A0A1B6K978_9HEMI</name>
<accession>A0A1B6K978</accession>
<dbReference type="AlphaFoldDB" id="A0A1B6K978"/>
<gene>
    <name evidence="2" type="ORF">g.23736</name>
</gene>
<feature type="compositionally biased region" description="Polar residues" evidence="1">
    <location>
        <begin position="40"/>
        <end position="52"/>
    </location>
</feature>
<dbReference type="GO" id="GO:0007264">
    <property type="term" value="P:small GTPase-mediated signal transduction"/>
    <property type="evidence" value="ECO:0007669"/>
    <property type="project" value="InterPro"/>
</dbReference>
<protein>
    <submittedName>
        <fullName evidence="2">Uncharacterized protein</fullName>
    </submittedName>
</protein>
<evidence type="ECO:0000313" key="2">
    <source>
        <dbReference type="EMBL" id="JAT08006.1"/>
    </source>
</evidence>
<proteinExistence type="predicted"/>